<keyword evidence="4" id="KW-0802">TPR repeat</keyword>
<proteinExistence type="predicted"/>
<evidence type="ECO:0000313" key="5">
    <source>
        <dbReference type="EMBL" id="AIU70889.1"/>
    </source>
</evidence>
<dbReference type="PANTHER" id="PTHR46630">
    <property type="entry name" value="TETRATRICOPEPTIDE REPEAT PROTEIN 29"/>
    <property type="match status" value="1"/>
</dbReference>
<dbReference type="AlphaFoldDB" id="A0A097QWM1"/>
<dbReference type="Pfam" id="PF13424">
    <property type="entry name" value="TPR_12"/>
    <property type="match status" value="1"/>
</dbReference>
<sequence length="215" mass="24397">MNKANDILKRIENILWSIEVKGDLLKAREKYMEVLGEIKELPESEEKFKLMSFCLMRIANVENALGNIEDAEEFAREALKYAARSGEKVSQGRVLLVLSSILNTKQKFEEALTYVQKAKLLFKESYKEVPEFDAIQGYGWALLLEGSILLNMGKIQKAEGAAKEALKVLEGINNIPGIINAYEVLARVYDKVGKLEEKRRTEEEIKRLKENLDGG</sequence>
<evidence type="ECO:0000256" key="2">
    <source>
        <dbReference type="ARBA" id="ARBA00022490"/>
    </source>
</evidence>
<evidence type="ECO:0000313" key="6">
    <source>
        <dbReference type="Proteomes" id="UP000029980"/>
    </source>
</evidence>
<dbReference type="GeneID" id="25154036"/>
<dbReference type="Proteomes" id="UP000029980">
    <property type="component" value="Chromosome"/>
</dbReference>
<dbReference type="InterPro" id="IPR019734">
    <property type="entry name" value="TPR_rpt"/>
</dbReference>
<protein>
    <recommendedName>
        <fullName evidence="7">MalT-like TPR region domain-containing protein</fullName>
    </recommendedName>
</protein>
<name>A0A097QWM1_9EURY</name>
<accession>A0A097QWM1</accession>
<gene>
    <name evidence="5" type="ORF">TEU_11415</name>
</gene>
<dbReference type="OrthoDB" id="373762at2157"/>
<dbReference type="KEGG" id="teu:TEU_11415"/>
<dbReference type="RefSeq" id="WP_050003846.1">
    <property type="nucleotide sequence ID" value="NZ_CP008887.1"/>
</dbReference>
<keyword evidence="3" id="KW-0677">Repeat</keyword>
<dbReference type="HOGENOM" id="CLU_1280852_0_0_2"/>
<evidence type="ECO:0000256" key="3">
    <source>
        <dbReference type="ARBA" id="ARBA00022737"/>
    </source>
</evidence>
<keyword evidence="2" id="KW-0963">Cytoplasm</keyword>
<dbReference type="SUPFAM" id="SSF48452">
    <property type="entry name" value="TPR-like"/>
    <property type="match status" value="1"/>
</dbReference>
<keyword evidence="6" id="KW-1185">Reference proteome</keyword>
<dbReference type="GO" id="GO:0005737">
    <property type="term" value="C:cytoplasm"/>
    <property type="evidence" value="ECO:0007669"/>
    <property type="project" value="UniProtKB-SubCell"/>
</dbReference>
<dbReference type="EMBL" id="CP008887">
    <property type="protein sequence ID" value="AIU70889.1"/>
    <property type="molecule type" value="Genomic_DNA"/>
</dbReference>
<dbReference type="Gene3D" id="1.25.40.10">
    <property type="entry name" value="Tetratricopeptide repeat domain"/>
    <property type="match status" value="1"/>
</dbReference>
<organism evidence="5 6">
    <name type="scientific">Thermococcus eurythermalis</name>
    <dbReference type="NCBI Taxonomy" id="1505907"/>
    <lineage>
        <taxon>Archaea</taxon>
        <taxon>Methanobacteriati</taxon>
        <taxon>Methanobacteriota</taxon>
        <taxon>Thermococci</taxon>
        <taxon>Thermococcales</taxon>
        <taxon>Thermococcaceae</taxon>
        <taxon>Thermococcus</taxon>
    </lineage>
</organism>
<evidence type="ECO:0000256" key="1">
    <source>
        <dbReference type="ARBA" id="ARBA00004496"/>
    </source>
</evidence>
<dbReference type="PANTHER" id="PTHR46630:SF1">
    <property type="entry name" value="TETRATRICOPEPTIDE REPEAT PROTEIN 29"/>
    <property type="match status" value="1"/>
</dbReference>
<evidence type="ECO:0000256" key="4">
    <source>
        <dbReference type="ARBA" id="ARBA00022803"/>
    </source>
</evidence>
<evidence type="ECO:0008006" key="7">
    <source>
        <dbReference type="Google" id="ProtNLM"/>
    </source>
</evidence>
<dbReference type="SMART" id="SM00028">
    <property type="entry name" value="TPR"/>
    <property type="match status" value="3"/>
</dbReference>
<comment type="subcellular location">
    <subcellularLocation>
        <location evidence="1">Cytoplasm</location>
    </subcellularLocation>
</comment>
<dbReference type="InterPro" id="IPR011990">
    <property type="entry name" value="TPR-like_helical_dom_sf"/>
</dbReference>
<dbReference type="InterPro" id="IPR051476">
    <property type="entry name" value="Bac_ResReg_Asp_Phosphatase"/>
</dbReference>
<reference evidence="5 6" key="1">
    <citation type="journal article" date="2015" name="Int. J. Syst. Evol. Microbiol.">
        <title>Thermococcus eurythermalis sp. nov., a conditional piezophilic hyperthermophilic archaeon with a wide temperature range isolated from an oil-immersed chimney in the Guaymas Basin.</title>
        <authorList>
            <person name="Zhao W."/>
            <person name="Zeng X."/>
            <person name="Xiao X."/>
        </authorList>
    </citation>
    <scope>NUCLEOTIDE SEQUENCE [LARGE SCALE GENOMIC DNA]</scope>
    <source>
        <strain evidence="5 6">A501</strain>
    </source>
</reference>